<evidence type="ECO:0000313" key="2">
    <source>
        <dbReference type="Proteomes" id="UP000017837"/>
    </source>
</evidence>
<organism evidence="1 2">
    <name type="scientific">Asticcacaulis benevestitus DSM 16100 = ATCC BAA-896</name>
    <dbReference type="NCBI Taxonomy" id="1121022"/>
    <lineage>
        <taxon>Bacteria</taxon>
        <taxon>Pseudomonadati</taxon>
        <taxon>Pseudomonadota</taxon>
        <taxon>Alphaproteobacteria</taxon>
        <taxon>Caulobacterales</taxon>
        <taxon>Caulobacteraceae</taxon>
        <taxon>Asticcacaulis</taxon>
    </lineage>
</organism>
<dbReference type="STRING" id="1121022.GCA_000376105_00314"/>
<dbReference type="OrthoDB" id="7172619at2"/>
<dbReference type="RefSeq" id="WP_018079991.1">
    <property type="nucleotide sequence ID" value="NZ_AQWM01000001.1"/>
</dbReference>
<dbReference type="Proteomes" id="UP000017837">
    <property type="component" value="Unassembled WGS sequence"/>
</dbReference>
<proteinExistence type="predicted"/>
<reference evidence="1 2" key="1">
    <citation type="journal article" date="2014" name="Nature">
        <title>Sequential evolution of bacterial morphology by co-option of a developmental regulator.</title>
        <authorList>
            <person name="Jiang C."/>
            <person name="Brown P.J."/>
            <person name="Ducret A."/>
            <person name="Brun Y.V."/>
        </authorList>
    </citation>
    <scope>NUCLEOTIDE SEQUENCE [LARGE SCALE GENOMIC DNA]</scope>
    <source>
        <strain evidence="1 2">DSM 16100</strain>
    </source>
</reference>
<dbReference type="AlphaFoldDB" id="V4Q3X3"/>
<gene>
    <name evidence="1" type="ORF">ABENE_02565</name>
</gene>
<accession>V4Q3X3</accession>
<keyword evidence="2" id="KW-1185">Reference proteome</keyword>
<dbReference type="EMBL" id="AWGB01000004">
    <property type="protein sequence ID" value="ESQ94409.1"/>
    <property type="molecule type" value="Genomic_DNA"/>
</dbReference>
<name>V4Q3X3_9CAUL</name>
<protein>
    <recommendedName>
        <fullName evidence="3">STAS/SEC14 domain-containing protein</fullName>
    </recommendedName>
</protein>
<comment type="caution">
    <text evidence="1">The sequence shown here is derived from an EMBL/GenBank/DDBJ whole genome shotgun (WGS) entry which is preliminary data.</text>
</comment>
<sequence length="134" mass="15421">MQKRSRYSVTVDRANMILIIRLHSLRGDQDPGPDLIDRLATVETPWLFNALFDFRRHEADLSRDYLSFLTEKWTAFTRGRDSGRTMALVGGNPDLTFNLKAMLDVMPNRSIAIFDTFDEGLEWIKAGEDIRKVA</sequence>
<evidence type="ECO:0000313" key="1">
    <source>
        <dbReference type="EMBL" id="ESQ94409.1"/>
    </source>
</evidence>
<evidence type="ECO:0008006" key="3">
    <source>
        <dbReference type="Google" id="ProtNLM"/>
    </source>
</evidence>
<dbReference type="PATRIC" id="fig|1121022.4.peg.506"/>